<dbReference type="Proteomes" id="UP000887566">
    <property type="component" value="Unplaced"/>
</dbReference>
<reference evidence="3" key="1">
    <citation type="submission" date="2022-11" db="UniProtKB">
        <authorList>
            <consortium name="WormBaseParasite"/>
        </authorList>
    </citation>
    <scope>IDENTIFICATION</scope>
</reference>
<dbReference type="AlphaFoldDB" id="A0A914XHL6"/>
<protein>
    <submittedName>
        <fullName evidence="3">Uncharacterized protein</fullName>
    </submittedName>
</protein>
<organism evidence="2 3">
    <name type="scientific">Plectus sambesii</name>
    <dbReference type="NCBI Taxonomy" id="2011161"/>
    <lineage>
        <taxon>Eukaryota</taxon>
        <taxon>Metazoa</taxon>
        <taxon>Ecdysozoa</taxon>
        <taxon>Nematoda</taxon>
        <taxon>Chromadorea</taxon>
        <taxon>Plectida</taxon>
        <taxon>Plectina</taxon>
        <taxon>Plectoidea</taxon>
        <taxon>Plectidae</taxon>
        <taxon>Plectus</taxon>
    </lineage>
</organism>
<evidence type="ECO:0000313" key="2">
    <source>
        <dbReference type="Proteomes" id="UP000887566"/>
    </source>
</evidence>
<feature type="compositionally biased region" description="Basic and acidic residues" evidence="1">
    <location>
        <begin position="81"/>
        <end position="106"/>
    </location>
</feature>
<dbReference type="WBParaSite" id="PSAMB.scaffold867size39939.g9559.t1">
    <property type="protein sequence ID" value="PSAMB.scaffold867size39939.g9559.t1"/>
    <property type="gene ID" value="PSAMB.scaffold867size39939.g9559"/>
</dbReference>
<evidence type="ECO:0000256" key="1">
    <source>
        <dbReference type="SAM" id="MobiDB-lite"/>
    </source>
</evidence>
<sequence>MPIFGKTRLDSLLERLFHLRPGRKLREKAEIRKLDPIDSFLSRSRKDFVQRWDNKAVGSGPSDVGMKLWNRGALNTDEQDDERRKPDDGRNRKTALERLRAHRESAGTRPSGTQIEPFSLIWPRAHTQDSSRAGLSAQTNVTVRWTHARRRRRRPPPSSCCYSLLRRR</sequence>
<evidence type="ECO:0000313" key="3">
    <source>
        <dbReference type="WBParaSite" id="PSAMB.scaffold867size39939.g9559.t1"/>
    </source>
</evidence>
<feature type="compositionally biased region" description="Polar residues" evidence="1">
    <location>
        <begin position="128"/>
        <end position="143"/>
    </location>
</feature>
<keyword evidence="2" id="KW-1185">Reference proteome</keyword>
<feature type="region of interest" description="Disordered" evidence="1">
    <location>
        <begin position="53"/>
        <end position="168"/>
    </location>
</feature>
<accession>A0A914XHL6</accession>
<feature type="compositionally biased region" description="Basic residues" evidence="1">
    <location>
        <begin position="146"/>
        <end position="155"/>
    </location>
</feature>
<name>A0A914XHL6_9BILA</name>
<proteinExistence type="predicted"/>